<reference evidence="4" key="1">
    <citation type="journal article" date="2009" name="Science">
        <title>The B73 maize genome: complexity, diversity, and dynamics.</title>
        <authorList>
            <person name="Schnable P.S."/>
            <person name="Ware D."/>
            <person name="Fulton R.S."/>
            <person name="Stein J.C."/>
            <person name="Wei F."/>
            <person name="Pasternak S."/>
            <person name="Liang C."/>
            <person name="Zhang J."/>
            <person name="Fulton L."/>
            <person name="Graves T.A."/>
            <person name="Minx P."/>
            <person name="Reily A.D."/>
            <person name="Courtney L."/>
            <person name="Kruchowski S.S."/>
            <person name="Tomlinson C."/>
            <person name="Strong C."/>
            <person name="Delehaunty K."/>
            <person name="Fronick C."/>
            <person name="Courtney B."/>
            <person name="Rock S.M."/>
            <person name="Belter E."/>
            <person name="Du F."/>
            <person name="Kim K."/>
            <person name="Abbott R.M."/>
            <person name="Cotton M."/>
            <person name="Levy A."/>
            <person name="Marchetto P."/>
            <person name="Ochoa K."/>
            <person name="Jackson S.M."/>
            <person name="Gillam B."/>
            <person name="Chen W."/>
            <person name="Yan L."/>
            <person name="Higginbotham J."/>
            <person name="Cardenas M."/>
            <person name="Waligorski J."/>
            <person name="Applebaum E."/>
            <person name="Phelps L."/>
            <person name="Falcone J."/>
            <person name="Kanchi K."/>
            <person name="Thane T."/>
            <person name="Scimone A."/>
            <person name="Thane N."/>
            <person name="Henke J."/>
            <person name="Wang T."/>
            <person name="Ruppert J."/>
            <person name="Shah N."/>
            <person name="Rotter K."/>
            <person name="Hodges J."/>
            <person name="Ingenthron E."/>
            <person name="Cordes M."/>
            <person name="Kohlberg S."/>
            <person name="Sgro J."/>
            <person name="Delgado B."/>
            <person name="Mead K."/>
            <person name="Chinwalla A."/>
            <person name="Leonard S."/>
            <person name="Crouse K."/>
            <person name="Collura K."/>
            <person name="Kudrna D."/>
            <person name="Currie J."/>
            <person name="He R."/>
            <person name="Angelova A."/>
            <person name="Rajasekar S."/>
            <person name="Mueller T."/>
            <person name="Lomeli R."/>
            <person name="Scara G."/>
            <person name="Ko A."/>
            <person name="Delaney K."/>
            <person name="Wissotski M."/>
            <person name="Lopez G."/>
            <person name="Campos D."/>
            <person name="Braidotti M."/>
            <person name="Ashley E."/>
            <person name="Golser W."/>
            <person name="Kim H."/>
            <person name="Lee S."/>
            <person name="Lin J."/>
            <person name="Dujmic Z."/>
            <person name="Kim W."/>
            <person name="Talag J."/>
            <person name="Zuccolo A."/>
            <person name="Fan C."/>
            <person name="Sebastian A."/>
            <person name="Kramer M."/>
            <person name="Spiegel L."/>
            <person name="Nascimento L."/>
            <person name="Zutavern T."/>
            <person name="Miller B."/>
            <person name="Ambroise C."/>
            <person name="Muller S."/>
            <person name="Spooner W."/>
            <person name="Narechania A."/>
            <person name="Ren L."/>
            <person name="Wei S."/>
            <person name="Kumari S."/>
            <person name="Faga B."/>
            <person name="Levy M.J."/>
            <person name="McMahan L."/>
            <person name="Van Buren P."/>
            <person name="Vaughn M.W."/>
            <person name="Ying K."/>
            <person name="Yeh C.-T."/>
            <person name="Emrich S.J."/>
            <person name="Jia Y."/>
            <person name="Kalyanaraman A."/>
            <person name="Hsia A.-P."/>
            <person name="Barbazuk W.B."/>
            <person name="Baucom R.S."/>
            <person name="Brutnell T.P."/>
            <person name="Carpita N.C."/>
            <person name="Chaparro C."/>
            <person name="Chia J.-M."/>
            <person name="Deragon J.-M."/>
            <person name="Estill J.C."/>
            <person name="Fu Y."/>
            <person name="Jeddeloh J.A."/>
            <person name="Han Y."/>
            <person name="Lee H."/>
            <person name="Li P."/>
            <person name="Lisch D.R."/>
            <person name="Liu S."/>
            <person name="Liu Z."/>
            <person name="Nagel D.H."/>
            <person name="McCann M.C."/>
            <person name="SanMiguel P."/>
            <person name="Myers A.M."/>
            <person name="Nettleton D."/>
            <person name="Nguyen J."/>
            <person name="Penning B.W."/>
            <person name="Ponnala L."/>
            <person name="Schneider K.L."/>
            <person name="Schwartz D.C."/>
            <person name="Sharma A."/>
            <person name="Soderlund C."/>
            <person name="Springer N.M."/>
            <person name="Sun Q."/>
            <person name="Wang H."/>
            <person name="Waterman M."/>
            <person name="Westerman R."/>
            <person name="Wolfgruber T.K."/>
            <person name="Yang L."/>
            <person name="Yu Y."/>
            <person name="Zhang L."/>
            <person name="Zhou S."/>
            <person name="Zhu Q."/>
            <person name="Bennetzen J.L."/>
            <person name="Dawe R.K."/>
            <person name="Jiang J."/>
            <person name="Jiang N."/>
            <person name="Presting G.G."/>
            <person name="Wessler S.R."/>
            <person name="Aluru S."/>
            <person name="Martienssen R.A."/>
            <person name="Clifton S.W."/>
            <person name="McCombie W.R."/>
            <person name="Wing R.A."/>
            <person name="Wilson R.K."/>
        </authorList>
    </citation>
    <scope>NUCLEOTIDE SEQUENCE [LARGE SCALE GENOMIC DNA]</scope>
    <source>
        <strain evidence="4">cv. B73</strain>
    </source>
</reference>
<dbReference type="PaxDb" id="4577-GRMZM2G084116_P01"/>
<evidence type="ECO:0000256" key="1">
    <source>
        <dbReference type="SAM" id="MobiDB-lite"/>
    </source>
</evidence>
<proteinExistence type="predicted"/>
<dbReference type="GeneID" id="103627800"/>
<dbReference type="RefSeq" id="XP_008646325.1">
    <property type="nucleotide sequence ID" value="XM_008648103.4"/>
</dbReference>
<protein>
    <submittedName>
        <fullName evidence="2 3">Uncharacterized protein</fullName>
    </submittedName>
</protein>
<evidence type="ECO:0000313" key="4">
    <source>
        <dbReference type="Proteomes" id="UP000007305"/>
    </source>
</evidence>
<name>A0A1D6HLL3_MAIZE</name>
<dbReference type="AlphaFoldDB" id="A0A1D6HLL3"/>
<evidence type="ECO:0000313" key="3">
    <source>
        <dbReference type="EnsemblPlants" id="Zm00001eb256310_P001"/>
    </source>
</evidence>
<dbReference type="EnsemblPlants" id="Zm00001eb256310_T001">
    <property type="protein sequence ID" value="Zm00001eb256310_P001"/>
    <property type="gene ID" value="Zm00001eb256310"/>
</dbReference>
<sequence>MDASSKILLVQAPSQVLPLSPWPSFFPWPPQHLFPARWSPLPPAMVPSGHPSPTSQRQPYSHGRALSSLEVSNNASVVVEQHVVDSVIFGQPGCSVVKPRPLSKTRDAC</sequence>
<feature type="region of interest" description="Disordered" evidence="1">
    <location>
        <begin position="44"/>
        <end position="63"/>
    </location>
</feature>
<dbReference type="Gramene" id="Zm00001eb256310_T001">
    <property type="protein sequence ID" value="Zm00001eb256310_P001"/>
    <property type="gene ID" value="Zm00001eb256310"/>
</dbReference>
<organism evidence="3 4">
    <name type="scientific">Zea mays</name>
    <name type="common">Maize</name>
    <dbReference type="NCBI Taxonomy" id="4577"/>
    <lineage>
        <taxon>Eukaryota</taxon>
        <taxon>Viridiplantae</taxon>
        <taxon>Streptophyta</taxon>
        <taxon>Embryophyta</taxon>
        <taxon>Tracheophyta</taxon>
        <taxon>Spermatophyta</taxon>
        <taxon>Magnoliopsida</taxon>
        <taxon>Liliopsida</taxon>
        <taxon>Poales</taxon>
        <taxon>Poaceae</taxon>
        <taxon>PACMAD clade</taxon>
        <taxon>Panicoideae</taxon>
        <taxon>Andropogonodae</taxon>
        <taxon>Andropogoneae</taxon>
        <taxon>Tripsacinae</taxon>
        <taxon>Zea</taxon>
    </lineage>
</organism>
<reference evidence="2" key="2">
    <citation type="submission" date="2015-12" db="EMBL/GenBank/DDBJ databases">
        <title>Update maize B73 reference genome by single molecule sequencing technologies.</title>
        <authorList>
            <consortium name="Maize Genome Sequencing Project"/>
            <person name="Ware D."/>
        </authorList>
    </citation>
    <scope>NUCLEOTIDE SEQUENCE</scope>
    <source>
        <tissue evidence="2">Seedling</tissue>
    </source>
</reference>
<evidence type="ECO:0000313" key="2">
    <source>
        <dbReference type="EMBL" id="AQK75280.1"/>
    </source>
</evidence>
<reference evidence="3" key="4">
    <citation type="submission" date="2021-05" db="UniProtKB">
        <authorList>
            <consortium name="EnsemblPlants"/>
        </authorList>
    </citation>
    <scope>IDENTIFICATION</scope>
    <source>
        <strain evidence="3">cv. B73</strain>
    </source>
</reference>
<gene>
    <name evidence="3" type="primary">LOC103627800</name>
    <name evidence="2" type="ORF">ZEAMMB73_Zm00001d018210</name>
</gene>
<keyword evidence="4" id="KW-1185">Reference proteome</keyword>
<accession>A0A1D6HLL3</accession>
<dbReference type="Proteomes" id="UP000007305">
    <property type="component" value="Chromosome 5"/>
</dbReference>
<dbReference type="KEGG" id="zma:103627800"/>
<reference evidence="3" key="3">
    <citation type="submission" date="2019-07" db="EMBL/GenBank/DDBJ databases">
        <authorList>
            <person name="Seetharam A."/>
            <person name="Woodhouse M."/>
            <person name="Cannon E."/>
        </authorList>
    </citation>
    <scope>NUCLEOTIDE SEQUENCE [LARGE SCALE GENOMIC DNA]</scope>
    <source>
        <strain evidence="3">cv. B73</strain>
    </source>
</reference>
<dbReference type="EMBL" id="CM000781">
    <property type="protein sequence ID" value="AQK75280.1"/>
    <property type="molecule type" value="Genomic_DNA"/>
</dbReference>